<gene>
    <name evidence="2" type="ordered locus">Aasi_1582</name>
</gene>
<dbReference type="STRING" id="452471.Aasi_1582"/>
<dbReference type="KEGG" id="aas:Aasi_1582"/>
<keyword evidence="3" id="KW-1185">Reference proteome</keyword>
<evidence type="ECO:0000313" key="3">
    <source>
        <dbReference type="Proteomes" id="UP000001227"/>
    </source>
</evidence>
<proteinExistence type="predicted"/>
<keyword evidence="1" id="KW-0175">Coiled coil</keyword>
<dbReference type="EMBL" id="CP001102">
    <property type="protein sequence ID" value="ACP20910.1"/>
    <property type="molecule type" value="Genomic_DNA"/>
</dbReference>
<evidence type="ECO:0000313" key="2">
    <source>
        <dbReference type="EMBL" id="ACP20910.1"/>
    </source>
</evidence>
<dbReference type="AlphaFoldDB" id="C3L4J2"/>
<evidence type="ECO:0000256" key="1">
    <source>
        <dbReference type="SAM" id="Coils"/>
    </source>
</evidence>
<feature type="coiled-coil region" evidence="1">
    <location>
        <begin position="115"/>
        <end position="171"/>
    </location>
</feature>
<accession>C3L4J2</accession>
<name>C3L4J2_AMOA5</name>
<dbReference type="Proteomes" id="UP000001227">
    <property type="component" value="Chromosome"/>
</dbReference>
<sequence length="437" mass="50102">MLLLATLYAKCNCTNGYIGKGEVTEAMIEDIKKAIDEHIKEHPQLNADSVRLEFSPLLATLSKLEKGEETNISLEVVDAAAELGQPAVVQAFIDIITREVQDVKLKYRLNASLEIAEMRAESDAAVRKLEEAREQAAKKEAEQKEERRKEKEKIEQQIEHLENESLQILVKRRLAEEQAEIGIVKPTQIFIPSSRRGNLRRFGEYTRIFREELLETNTAQGLTEKQQKDISYILKCINKEIIEIKEALVVIQYTKEHPGNIQFHQNYRPEHLEIANELLASLYKYKEELGQLLATKGGNLSDYEEEQEGETEEEQVAYRELEEEINAPTDAIELVEDSHKDMQALLGKMDGSDTKRRELKAEAEQLATHVANISEVFKAQRRATEKLYFNSDVKDYVNRPILEGIQKIQFLRACINSLDNSLLYFCNQFVIQLPVVP</sequence>
<protein>
    <submittedName>
        <fullName evidence="2">Uncharacterized protein</fullName>
    </submittedName>
</protein>
<dbReference type="HOGENOM" id="CLU_626482_0_0_10"/>
<organism evidence="2 3">
    <name type="scientific">Amoebophilus asiaticus (strain 5a2)</name>
    <dbReference type="NCBI Taxonomy" id="452471"/>
    <lineage>
        <taxon>Bacteria</taxon>
        <taxon>Pseudomonadati</taxon>
        <taxon>Bacteroidota</taxon>
        <taxon>Cytophagia</taxon>
        <taxon>Cytophagales</taxon>
        <taxon>Amoebophilaceae</taxon>
        <taxon>Candidatus Amoebophilus</taxon>
    </lineage>
</organism>
<reference evidence="2 3" key="1">
    <citation type="journal article" date="2010" name="J. Bacteriol.">
        <title>The genome of the amoeba symbiont 'Candidatus Amoebophilus asiaticus' reveals common mechanisms for host cell interaction among amoeba-associated bacteria.</title>
        <authorList>
            <person name="Schmitz-Esser S."/>
            <person name="Tischler P."/>
            <person name="Arnold R."/>
            <person name="Montanaro J."/>
            <person name="Wagner M."/>
            <person name="Rattei T."/>
            <person name="Horn M."/>
        </authorList>
    </citation>
    <scope>NUCLEOTIDE SEQUENCE [LARGE SCALE GENOMIC DNA]</scope>
    <source>
        <strain evidence="2 3">5a2</strain>
    </source>
</reference>